<dbReference type="InterPro" id="IPR058248">
    <property type="entry name" value="Lxx211020-like"/>
</dbReference>
<dbReference type="PANTHER" id="PTHR36302">
    <property type="entry name" value="BLR7088 PROTEIN"/>
    <property type="match status" value="1"/>
</dbReference>
<dbReference type="AlphaFoldDB" id="A0A4D7AYI7"/>
<keyword evidence="3" id="KW-1185">Reference proteome</keyword>
<dbReference type="SUPFAM" id="SSF110087">
    <property type="entry name" value="DR1885-like metal-binding protein"/>
    <property type="match status" value="1"/>
</dbReference>
<dbReference type="Pfam" id="PF04314">
    <property type="entry name" value="PCuAC"/>
    <property type="match status" value="1"/>
</dbReference>
<dbReference type="Proteomes" id="UP000298781">
    <property type="component" value="Chromosome"/>
</dbReference>
<dbReference type="Gene3D" id="2.60.40.2230">
    <property type="entry name" value="Uncharacterised protein YcnI-like PF07987, DUF1775"/>
    <property type="match status" value="1"/>
</dbReference>
<evidence type="ECO:0000259" key="1">
    <source>
        <dbReference type="Pfam" id="PF07987"/>
    </source>
</evidence>
<dbReference type="InterPro" id="IPR007410">
    <property type="entry name" value="LpqE-like"/>
</dbReference>
<evidence type="ECO:0000313" key="3">
    <source>
        <dbReference type="Proteomes" id="UP000298781"/>
    </source>
</evidence>
<dbReference type="InterPro" id="IPR036182">
    <property type="entry name" value="PCuAC_sf"/>
</dbReference>
<protein>
    <submittedName>
        <fullName evidence="2">DUF1775 domain-containing protein</fullName>
    </submittedName>
</protein>
<evidence type="ECO:0000313" key="2">
    <source>
        <dbReference type="EMBL" id="QCI66379.1"/>
    </source>
</evidence>
<reference evidence="2 3" key="1">
    <citation type="submission" date="2019-04" db="EMBL/GenBank/DDBJ databases">
        <title>Phreatobacter aquaticus sp. nov.</title>
        <authorList>
            <person name="Choi A."/>
        </authorList>
    </citation>
    <scope>NUCLEOTIDE SEQUENCE [LARGE SCALE GENOMIC DNA]</scope>
    <source>
        <strain evidence="2 3">KCTC 52518</strain>
    </source>
</reference>
<dbReference type="EMBL" id="CP039690">
    <property type="protein sequence ID" value="QCI66379.1"/>
    <property type="molecule type" value="Genomic_DNA"/>
</dbReference>
<feature type="domain" description="YncI copper-binding" evidence="1">
    <location>
        <begin position="31"/>
        <end position="177"/>
    </location>
</feature>
<dbReference type="KEGG" id="pstg:E8M01_20425"/>
<gene>
    <name evidence="2" type="ORF">E8M01_20425</name>
</gene>
<organism evidence="2 3">
    <name type="scientific">Phreatobacter stygius</name>
    <dbReference type="NCBI Taxonomy" id="1940610"/>
    <lineage>
        <taxon>Bacteria</taxon>
        <taxon>Pseudomonadati</taxon>
        <taxon>Pseudomonadota</taxon>
        <taxon>Alphaproteobacteria</taxon>
        <taxon>Hyphomicrobiales</taxon>
        <taxon>Phreatobacteraceae</taxon>
        <taxon>Phreatobacter</taxon>
    </lineage>
</organism>
<dbReference type="Pfam" id="PF07987">
    <property type="entry name" value="DUF1775"/>
    <property type="match status" value="1"/>
</dbReference>
<accession>A0A4D7AYI7</accession>
<dbReference type="RefSeq" id="WP_136961822.1">
    <property type="nucleotide sequence ID" value="NZ_CP039690.1"/>
</dbReference>
<dbReference type="InterPro" id="IPR038507">
    <property type="entry name" value="YcnI-like_sf"/>
</dbReference>
<proteinExistence type="predicted"/>
<dbReference type="PANTHER" id="PTHR36302:SF1">
    <property type="entry name" value="COPPER CHAPERONE PCU(A)C"/>
    <property type="match status" value="1"/>
</dbReference>
<dbReference type="InterPro" id="IPR012533">
    <property type="entry name" value="YcnI-copper_dom"/>
</dbReference>
<dbReference type="CDD" id="cd08545">
    <property type="entry name" value="YcnI_like"/>
    <property type="match status" value="1"/>
</dbReference>
<name>A0A4D7AYI7_9HYPH</name>
<dbReference type="Gene3D" id="2.60.40.1890">
    <property type="entry name" value="PCu(A)C copper chaperone"/>
    <property type="match status" value="1"/>
</dbReference>
<dbReference type="OrthoDB" id="9796962at2"/>
<sequence>MTISLVSTGTLRAFALIGLGWLGLATAAEAHVTLERREVAAGTAYRGILAVPHGCGREATTAIRVQIPEGVFSVKPVPKPGWTVATTVKPYAKAYASHGREIREGVSEILWSGGSLPNEFFDEFVFVGQVDPAVADGTTLYFPVIQTCANGEERWIETPSTGRAAADLRKPAPALRVLAAAGGPAAPVFERAGLRIEAPWSRATPGAVRVGAGYLRVTNTGTTPDRLIGGSTSVSDRLEVHEMSTANGVMSMRKLAEGLVIEPGKTVELRPGGYHMMFIGLHRALAEGETFKAVLTFERAGTIEVEFRVGGIGAGGPAGAAAPAGGHRH</sequence>